<dbReference type="Proteomes" id="UP001172731">
    <property type="component" value="Unassembled WGS sequence"/>
</dbReference>
<dbReference type="InterPro" id="IPR036291">
    <property type="entry name" value="NAD(P)-bd_dom_sf"/>
</dbReference>
<dbReference type="Gene3D" id="3.40.50.720">
    <property type="entry name" value="NAD(P)-binding Rossmann-like Domain"/>
    <property type="match status" value="1"/>
</dbReference>
<accession>A0ABT8FWE3</accession>
<name>A0ABT8FWE3_9MICO</name>
<sequence>MYFVGVTTGGSAIHAVFRAWKPLLGLESAELVGIDLPLDADREDYRRVVRFIGDDPLSRGALVTTHKLRLFEASRDLLVRLNDDARELAEVSCLVSEDDGVAGLALDAVTSGLALRAITPDLAGRQVLLMGAGGAALALASYLASLPREQAPTHVTVTDVVARNLESLAAHVRGRGADGWDYVLLERDQPQDDLLAALPAGSLVVNATGKGKDRPGSPLSDDAVFPEGALCWEFNYRGSLEFLHQARRQAGARDLQVHDGWIYFVHGWTRAIAEVFDLDIPTEGPGFDRIAEAAREVR</sequence>
<organism evidence="1 2">
    <name type="scientific">Microbacterium aurantiacum</name>
    <dbReference type="NCBI Taxonomy" id="162393"/>
    <lineage>
        <taxon>Bacteria</taxon>
        <taxon>Bacillati</taxon>
        <taxon>Actinomycetota</taxon>
        <taxon>Actinomycetes</taxon>
        <taxon>Micrococcales</taxon>
        <taxon>Microbacteriaceae</taxon>
        <taxon>Microbacterium</taxon>
    </lineage>
</organism>
<proteinExistence type="predicted"/>
<gene>
    <name evidence="1" type="ORF">KZC48_14695</name>
</gene>
<evidence type="ECO:0000313" key="1">
    <source>
        <dbReference type="EMBL" id="MDN4465633.1"/>
    </source>
</evidence>
<reference evidence="1" key="1">
    <citation type="submission" date="2021-06" db="EMBL/GenBank/DDBJ databases">
        <title>Genome-based taxonomic framework of Microbacterium strains isolated from marine environment, the description of four new species and reclassification of four preexisting species.</title>
        <authorList>
            <person name="Lee S.D."/>
            <person name="Kim S.-M."/>
            <person name="Byeon Y.-S."/>
            <person name="Yang H.L."/>
            <person name="Kim I.S."/>
        </authorList>
    </citation>
    <scope>NUCLEOTIDE SEQUENCE</scope>
    <source>
        <strain evidence="1">KACC 20510</strain>
    </source>
</reference>
<dbReference type="SUPFAM" id="SSF51735">
    <property type="entry name" value="NAD(P)-binding Rossmann-fold domains"/>
    <property type="match status" value="1"/>
</dbReference>
<keyword evidence="2" id="KW-1185">Reference proteome</keyword>
<evidence type="ECO:0000313" key="2">
    <source>
        <dbReference type="Proteomes" id="UP001172731"/>
    </source>
</evidence>
<protein>
    <submittedName>
        <fullName evidence="1">Shikimate dehydrogenase</fullName>
    </submittedName>
</protein>
<comment type="caution">
    <text evidence="1">The sequence shown here is derived from an EMBL/GenBank/DDBJ whole genome shotgun (WGS) entry which is preliminary data.</text>
</comment>
<dbReference type="EMBL" id="JAHWXI010000026">
    <property type="protein sequence ID" value="MDN4465633.1"/>
    <property type="molecule type" value="Genomic_DNA"/>
</dbReference>